<sequence>MVLSASCTKEYLNWKPNSLALVGSTFCPSKTCEGGRFISSSMQRKK</sequence>
<reference evidence="1" key="1">
    <citation type="submission" date="2018-02" db="EMBL/GenBank/DDBJ databases">
        <title>Rhizophora mucronata_Transcriptome.</title>
        <authorList>
            <person name="Meera S.P."/>
            <person name="Sreeshan A."/>
            <person name="Augustine A."/>
        </authorList>
    </citation>
    <scope>NUCLEOTIDE SEQUENCE</scope>
    <source>
        <tissue evidence="1">Leaf</tissue>
    </source>
</reference>
<protein>
    <submittedName>
        <fullName evidence="1">Epimerase family protein SDR39U1 homologic isoform X3</fullName>
    </submittedName>
</protein>
<dbReference type="EMBL" id="GGEC01037522">
    <property type="protein sequence ID" value="MBX18006.1"/>
    <property type="molecule type" value="Transcribed_RNA"/>
</dbReference>
<accession>A0A2P2LJ51</accession>
<evidence type="ECO:0000313" key="1">
    <source>
        <dbReference type="EMBL" id="MBX18006.1"/>
    </source>
</evidence>
<organism evidence="1">
    <name type="scientific">Rhizophora mucronata</name>
    <name type="common">Asiatic mangrove</name>
    <dbReference type="NCBI Taxonomy" id="61149"/>
    <lineage>
        <taxon>Eukaryota</taxon>
        <taxon>Viridiplantae</taxon>
        <taxon>Streptophyta</taxon>
        <taxon>Embryophyta</taxon>
        <taxon>Tracheophyta</taxon>
        <taxon>Spermatophyta</taxon>
        <taxon>Magnoliopsida</taxon>
        <taxon>eudicotyledons</taxon>
        <taxon>Gunneridae</taxon>
        <taxon>Pentapetalae</taxon>
        <taxon>rosids</taxon>
        <taxon>fabids</taxon>
        <taxon>Malpighiales</taxon>
        <taxon>Rhizophoraceae</taxon>
        <taxon>Rhizophora</taxon>
    </lineage>
</organism>
<name>A0A2P2LJ51_RHIMU</name>
<dbReference type="AlphaFoldDB" id="A0A2P2LJ51"/>
<proteinExistence type="predicted"/>